<keyword evidence="1" id="KW-0378">Hydrolase</keyword>
<name>A0ABQ9XKA5_9EUKA</name>
<comment type="caution">
    <text evidence="1">The sequence shown here is derived from an EMBL/GenBank/DDBJ whole genome shotgun (WGS) entry which is preliminary data.</text>
</comment>
<sequence length="188" mass="21227">MGHGSKTHNLNNCYSKEGRVDNMLFRRLHCLELVKALANTLSNSHRNLCLVHTCSVSVRMCLAHAKVIAMTTTHTSFAREDLVKQGFSFDSIVLEVTGSCLEIESFIPLVMLKNVDRLKRIVFIGDSRKERPTVQNAALRIGAGFGQSLYHRLLRLHVPFLPLIPQGLCKPSISHKSDQRTQNDFQSW</sequence>
<keyword evidence="1" id="KW-0547">Nucleotide-binding</keyword>
<dbReference type="GO" id="GO:0016787">
    <property type="term" value="F:hydrolase activity"/>
    <property type="evidence" value="ECO:0007669"/>
    <property type="project" value="UniProtKB-KW"/>
</dbReference>
<dbReference type="InterPro" id="IPR045055">
    <property type="entry name" value="DNA2/NAM7-like"/>
</dbReference>
<evidence type="ECO:0000313" key="2">
    <source>
        <dbReference type="Proteomes" id="UP001281761"/>
    </source>
</evidence>
<dbReference type="GO" id="GO:0003724">
    <property type="term" value="F:RNA helicase activity"/>
    <property type="evidence" value="ECO:0007669"/>
    <property type="project" value="UniProtKB-EC"/>
</dbReference>
<dbReference type="Gene3D" id="3.40.50.300">
    <property type="entry name" value="P-loop containing nucleotide triphosphate hydrolases"/>
    <property type="match status" value="1"/>
</dbReference>
<proteinExistence type="predicted"/>
<keyword evidence="1" id="KW-0347">Helicase</keyword>
<accession>A0ABQ9XKA5</accession>
<dbReference type="EMBL" id="JARBJD010000113">
    <property type="protein sequence ID" value="KAK2951783.1"/>
    <property type="molecule type" value="Genomic_DNA"/>
</dbReference>
<reference evidence="1 2" key="1">
    <citation type="journal article" date="2022" name="bioRxiv">
        <title>Genomics of Preaxostyla Flagellates Illuminates Evolutionary Transitions and the Path Towards Mitochondrial Loss.</title>
        <authorList>
            <person name="Novak L.V.F."/>
            <person name="Treitli S.C."/>
            <person name="Pyrih J."/>
            <person name="Halakuc P."/>
            <person name="Pipaliya S.V."/>
            <person name="Vacek V."/>
            <person name="Brzon O."/>
            <person name="Soukal P."/>
            <person name="Eme L."/>
            <person name="Dacks J.B."/>
            <person name="Karnkowska A."/>
            <person name="Elias M."/>
            <person name="Hampl V."/>
        </authorList>
    </citation>
    <scope>NUCLEOTIDE SEQUENCE [LARGE SCALE GENOMIC DNA]</scope>
    <source>
        <strain evidence="1">NAU3</strain>
        <tissue evidence="1">Gut</tissue>
    </source>
</reference>
<dbReference type="PANTHER" id="PTHR10887">
    <property type="entry name" value="DNA2/NAM7 HELICASE FAMILY"/>
    <property type="match status" value="1"/>
</dbReference>
<keyword evidence="1" id="KW-0067">ATP-binding</keyword>
<dbReference type="EC" id="3.6.4.13" evidence="1"/>
<keyword evidence="2" id="KW-1185">Reference proteome</keyword>
<organism evidence="1 2">
    <name type="scientific">Blattamonas nauphoetae</name>
    <dbReference type="NCBI Taxonomy" id="2049346"/>
    <lineage>
        <taxon>Eukaryota</taxon>
        <taxon>Metamonada</taxon>
        <taxon>Preaxostyla</taxon>
        <taxon>Oxymonadida</taxon>
        <taxon>Blattamonas</taxon>
    </lineage>
</organism>
<evidence type="ECO:0000313" key="1">
    <source>
        <dbReference type="EMBL" id="KAK2951783.1"/>
    </source>
</evidence>
<gene>
    <name evidence="1" type="ORF">BLNAU_13276</name>
</gene>
<dbReference type="PANTHER" id="PTHR10887:SF5">
    <property type="entry name" value="RNA HELICASE AQUARIUS"/>
    <property type="match status" value="1"/>
</dbReference>
<dbReference type="Proteomes" id="UP001281761">
    <property type="component" value="Unassembled WGS sequence"/>
</dbReference>
<protein>
    <submittedName>
        <fullName evidence="1">RNA helicase aquarius</fullName>
        <ecNumber evidence="1">3.6.4.13</ecNumber>
    </submittedName>
</protein>
<dbReference type="InterPro" id="IPR027417">
    <property type="entry name" value="P-loop_NTPase"/>
</dbReference>